<evidence type="ECO:0000256" key="6">
    <source>
        <dbReference type="ARBA" id="ARBA00023027"/>
    </source>
</evidence>
<feature type="binding site" evidence="10">
    <location>
        <begin position="253"/>
        <end position="257"/>
    </location>
    <ligand>
        <name>substrate</name>
    </ligand>
</feature>
<dbReference type="OrthoDB" id="9803238at2"/>
<name>A0A1I4V1I5_9BACT</name>
<comment type="pathway">
    <text evidence="1">Nucleotide-sugar biosynthesis; UDP-alpha-D-glucuronate biosynthesis; UDP-alpha-D-glucuronate from UDP-alpha-D-glucose: step 1/1.</text>
</comment>
<dbReference type="InterPro" id="IPR028357">
    <property type="entry name" value="UDPglc_DH_bac"/>
</dbReference>
<dbReference type="SUPFAM" id="SSF52413">
    <property type="entry name" value="UDP-glucose/GDP-mannose dehydrogenase C-terminal domain"/>
    <property type="match status" value="1"/>
</dbReference>
<feature type="binding site" evidence="11">
    <location>
        <position position="123"/>
    </location>
    <ligand>
        <name>NAD(+)</name>
        <dbReference type="ChEBI" id="CHEBI:57540"/>
    </ligand>
</feature>
<dbReference type="GO" id="GO:0000271">
    <property type="term" value="P:polysaccharide biosynthetic process"/>
    <property type="evidence" value="ECO:0007669"/>
    <property type="project" value="InterPro"/>
</dbReference>
<evidence type="ECO:0000313" key="13">
    <source>
        <dbReference type="EMBL" id="SFM95046.1"/>
    </source>
</evidence>
<keyword evidence="6 8" id="KW-0520">NAD</keyword>
<dbReference type="InterPro" id="IPR014027">
    <property type="entry name" value="UDP-Glc/GDP-Man_DH_C"/>
</dbReference>
<dbReference type="InterPro" id="IPR014026">
    <property type="entry name" value="UDP-Glc/GDP-Man_DH_dimer"/>
</dbReference>
<feature type="binding site" evidence="11">
    <location>
        <position position="267"/>
    </location>
    <ligand>
        <name>NAD(+)</name>
        <dbReference type="ChEBI" id="CHEBI:57540"/>
    </ligand>
</feature>
<feature type="domain" description="UDP-glucose/GDP-mannose dehydrogenase C-terminal" evidence="12">
    <location>
        <begin position="318"/>
        <end position="420"/>
    </location>
</feature>
<evidence type="ECO:0000256" key="9">
    <source>
        <dbReference type="PIRSR" id="PIRSR500134-1"/>
    </source>
</evidence>
<dbReference type="SUPFAM" id="SSF51735">
    <property type="entry name" value="NAD(P)-binding Rossmann-fold domains"/>
    <property type="match status" value="1"/>
</dbReference>
<dbReference type="Pfam" id="PF03720">
    <property type="entry name" value="UDPG_MGDP_dh_C"/>
    <property type="match status" value="1"/>
</dbReference>
<dbReference type="InterPro" id="IPR008927">
    <property type="entry name" value="6-PGluconate_DH-like_C_sf"/>
</dbReference>
<organism evidence="13 14">
    <name type="scientific">Thermodesulforhabdus norvegica</name>
    <dbReference type="NCBI Taxonomy" id="39841"/>
    <lineage>
        <taxon>Bacteria</taxon>
        <taxon>Pseudomonadati</taxon>
        <taxon>Thermodesulfobacteriota</taxon>
        <taxon>Syntrophobacteria</taxon>
        <taxon>Syntrophobacterales</taxon>
        <taxon>Thermodesulforhabdaceae</taxon>
        <taxon>Thermodesulforhabdus</taxon>
    </lineage>
</organism>
<dbReference type="STRING" id="39841.SAMN05660836_02092"/>
<dbReference type="RefSeq" id="WP_093395612.1">
    <property type="nucleotide sequence ID" value="NZ_FOUU01000007.1"/>
</dbReference>
<comment type="similarity">
    <text evidence="2 8">Belongs to the UDP-glucose/GDP-mannose dehydrogenase family.</text>
</comment>
<feature type="active site" description="Nucleophile" evidence="9">
    <location>
        <position position="264"/>
    </location>
</feature>
<dbReference type="PANTHER" id="PTHR43750:SF3">
    <property type="entry name" value="UDP-GLUCOSE 6-DEHYDROGENASE TUAD"/>
    <property type="match status" value="1"/>
</dbReference>
<dbReference type="GO" id="GO:0051287">
    <property type="term" value="F:NAD binding"/>
    <property type="evidence" value="ECO:0007669"/>
    <property type="project" value="InterPro"/>
</dbReference>
<dbReference type="Pfam" id="PF00984">
    <property type="entry name" value="UDPG_MGDP_dh"/>
    <property type="match status" value="1"/>
</dbReference>
<evidence type="ECO:0000256" key="1">
    <source>
        <dbReference type="ARBA" id="ARBA00004701"/>
    </source>
</evidence>
<evidence type="ECO:0000313" key="14">
    <source>
        <dbReference type="Proteomes" id="UP000199611"/>
    </source>
</evidence>
<dbReference type="PIRSF" id="PIRSF000124">
    <property type="entry name" value="UDPglc_GDPman_dh"/>
    <property type="match status" value="1"/>
</dbReference>
<evidence type="ECO:0000256" key="10">
    <source>
        <dbReference type="PIRSR" id="PIRSR500134-2"/>
    </source>
</evidence>
<dbReference type="InterPro" id="IPR017476">
    <property type="entry name" value="UDP-Glc/GDP-Man"/>
</dbReference>
<dbReference type="Pfam" id="PF03721">
    <property type="entry name" value="UDPG_MGDP_dh_N"/>
    <property type="match status" value="1"/>
</dbReference>
<sequence length="447" mass="48870">MNVAIIGTGYVGLVSGAGFAEFGHRVVCVDKDESKIMCVHNGDLPIYEPGLEEIVKRNRQAGRLQFTTSLEEAIPGSQVVFIAVGTPESRRGDGYADLTYVYEAAREIASFLGNYTVIVVKSTVPVGTARQVARIVREVNPGAEFDVASNPEFLREGDAVFDFLNPDRVVIGVESEKARRILLDLYRPLQKKEIPILVTGVETAELIKYASNAFLATKISFINEIANLCEEVGADVQDVARGMGLDQRIGLKFLQPGPGYGGSCFPKDTKALLRIAQESGVACRIVEAVVEVNAAQRARMVRKIRQALGGSEAGKVVAVLGLTFKPDTDDMREAPSLTIIPALVERGALVRAHDPQGMKEARRLLPSEVLFCDDPYEACSEADAVVLMTEWNEYKNIDLSRLKRLVRKPVFVDLRNVFSPGDMEKAGFDYFSVGRKPVYGFSSPACS</sequence>
<dbReference type="AlphaFoldDB" id="A0A1I4V1I5"/>
<evidence type="ECO:0000256" key="3">
    <source>
        <dbReference type="ARBA" id="ARBA00012954"/>
    </source>
</evidence>
<keyword evidence="5 8" id="KW-0560">Oxidoreductase</keyword>
<evidence type="ECO:0000256" key="4">
    <source>
        <dbReference type="ARBA" id="ARBA00015132"/>
    </source>
</evidence>
<feature type="binding site" evidence="11">
    <location>
        <position position="35"/>
    </location>
    <ligand>
        <name>NAD(+)</name>
        <dbReference type="ChEBI" id="CHEBI:57540"/>
    </ligand>
</feature>
<evidence type="ECO:0000256" key="2">
    <source>
        <dbReference type="ARBA" id="ARBA00006601"/>
    </source>
</evidence>
<evidence type="ECO:0000256" key="8">
    <source>
        <dbReference type="PIRNR" id="PIRNR000124"/>
    </source>
</evidence>
<dbReference type="PANTHER" id="PTHR43750">
    <property type="entry name" value="UDP-GLUCOSE 6-DEHYDROGENASE TUAD"/>
    <property type="match status" value="1"/>
</dbReference>
<feature type="binding site" evidence="11">
    <location>
        <position position="156"/>
    </location>
    <ligand>
        <name>NAD(+)</name>
        <dbReference type="ChEBI" id="CHEBI:57540"/>
    </ligand>
</feature>
<feature type="binding site" evidence="11">
    <location>
        <position position="30"/>
    </location>
    <ligand>
        <name>NAD(+)</name>
        <dbReference type="ChEBI" id="CHEBI:57540"/>
    </ligand>
</feature>
<feature type="binding site" evidence="11">
    <location>
        <position position="332"/>
    </location>
    <ligand>
        <name>NAD(+)</name>
        <dbReference type="ChEBI" id="CHEBI:57540"/>
    </ligand>
</feature>
<protein>
    <recommendedName>
        <fullName evidence="4 8">UDP-glucose 6-dehydrogenase</fullName>
        <ecNumber evidence="3 8">1.1.1.22</ecNumber>
    </recommendedName>
</protein>
<dbReference type="EC" id="1.1.1.22" evidence="3 8"/>
<keyword evidence="14" id="KW-1185">Reference proteome</keyword>
<dbReference type="Gene3D" id="3.40.50.720">
    <property type="entry name" value="NAD(P)-binding Rossmann-like Domain"/>
    <property type="match status" value="2"/>
</dbReference>
<dbReference type="Gene3D" id="1.20.5.100">
    <property type="entry name" value="Cytochrome c1, transmembrane anchor, C-terminal"/>
    <property type="match status" value="1"/>
</dbReference>
<evidence type="ECO:0000256" key="11">
    <source>
        <dbReference type="PIRSR" id="PIRSR500134-3"/>
    </source>
</evidence>
<dbReference type="InterPro" id="IPR036220">
    <property type="entry name" value="UDP-Glc/GDP-Man_DH_C_sf"/>
</dbReference>
<proteinExistence type="inferred from homology"/>
<dbReference type="SUPFAM" id="SSF48179">
    <property type="entry name" value="6-phosphogluconate dehydrogenase C-terminal domain-like"/>
    <property type="match status" value="1"/>
</dbReference>
<feature type="binding site" evidence="10">
    <location>
        <position position="261"/>
    </location>
    <ligand>
        <name>substrate</name>
    </ligand>
</feature>
<dbReference type="GO" id="GO:0003979">
    <property type="term" value="F:UDP-glucose 6-dehydrogenase activity"/>
    <property type="evidence" value="ECO:0007669"/>
    <property type="project" value="UniProtKB-EC"/>
</dbReference>
<dbReference type="GO" id="GO:0006065">
    <property type="term" value="P:UDP-glucuronate biosynthetic process"/>
    <property type="evidence" value="ECO:0007669"/>
    <property type="project" value="UniProtKB-UniPathway"/>
</dbReference>
<dbReference type="SMART" id="SM00984">
    <property type="entry name" value="UDPG_MGDP_dh_C"/>
    <property type="match status" value="1"/>
</dbReference>
<feature type="binding site" evidence="10">
    <location>
        <position position="208"/>
    </location>
    <ligand>
        <name>substrate</name>
    </ligand>
</feature>
<dbReference type="EMBL" id="FOUU01000007">
    <property type="protein sequence ID" value="SFM95046.1"/>
    <property type="molecule type" value="Genomic_DNA"/>
</dbReference>
<dbReference type="InterPro" id="IPR036291">
    <property type="entry name" value="NAD(P)-bd_dom_sf"/>
</dbReference>
<dbReference type="InterPro" id="IPR001732">
    <property type="entry name" value="UDP-Glc/GDP-Man_DH_N"/>
</dbReference>
<gene>
    <name evidence="13" type="ORF">SAMN05660836_02092</name>
</gene>
<feature type="binding site" evidence="11">
    <location>
        <position position="86"/>
    </location>
    <ligand>
        <name>NAD(+)</name>
        <dbReference type="ChEBI" id="CHEBI:57540"/>
    </ligand>
</feature>
<evidence type="ECO:0000256" key="5">
    <source>
        <dbReference type="ARBA" id="ARBA00023002"/>
    </source>
</evidence>
<feature type="binding site" evidence="10">
    <location>
        <position position="325"/>
    </location>
    <ligand>
        <name>substrate</name>
    </ligand>
</feature>
<comment type="catalytic activity">
    <reaction evidence="7 8">
        <text>UDP-alpha-D-glucose + 2 NAD(+) + H2O = UDP-alpha-D-glucuronate + 2 NADH + 3 H(+)</text>
        <dbReference type="Rhea" id="RHEA:23596"/>
        <dbReference type="ChEBI" id="CHEBI:15377"/>
        <dbReference type="ChEBI" id="CHEBI:15378"/>
        <dbReference type="ChEBI" id="CHEBI:57540"/>
        <dbReference type="ChEBI" id="CHEBI:57945"/>
        <dbReference type="ChEBI" id="CHEBI:58052"/>
        <dbReference type="ChEBI" id="CHEBI:58885"/>
        <dbReference type="EC" id="1.1.1.22"/>
    </reaction>
</comment>
<dbReference type="UniPathway" id="UPA00038">
    <property type="reaction ID" value="UER00491"/>
</dbReference>
<accession>A0A1I4V1I5</accession>
<evidence type="ECO:0000256" key="7">
    <source>
        <dbReference type="ARBA" id="ARBA00047473"/>
    </source>
</evidence>
<evidence type="ECO:0000259" key="12">
    <source>
        <dbReference type="SMART" id="SM00984"/>
    </source>
</evidence>
<dbReference type="NCBIfam" id="TIGR03026">
    <property type="entry name" value="NDP-sugDHase"/>
    <property type="match status" value="1"/>
</dbReference>
<feature type="binding site" evidence="10">
    <location>
        <begin position="153"/>
        <end position="156"/>
    </location>
    <ligand>
        <name>substrate</name>
    </ligand>
</feature>
<dbReference type="PIRSF" id="PIRSF500134">
    <property type="entry name" value="UDPglc_DH_bac"/>
    <property type="match status" value="1"/>
</dbReference>
<reference evidence="13 14" key="1">
    <citation type="submission" date="2016-10" db="EMBL/GenBank/DDBJ databases">
        <authorList>
            <person name="de Groot N.N."/>
        </authorList>
    </citation>
    <scope>NUCLEOTIDE SEQUENCE [LARGE SCALE GENOMIC DNA]</scope>
    <source>
        <strain evidence="13 14">DSM 9990</strain>
    </source>
</reference>
<dbReference type="Proteomes" id="UP000199611">
    <property type="component" value="Unassembled WGS sequence"/>
</dbReference>